<dbReference type="RefSeq" id="WP_048117768.1">
    <property type="nucleotide sequence ID" value="NZ_CP009530.1"/>
</dbReference>
<dbReference type="KEGG" id="mbar:MSBR2_0768"/>
<protein>
    <submittedName>
        <fullName evidence="1">Uncharacterized protein</fullName>
    </submittedName>
</protein>
<organism evidence="1 2">
    <name type="scientific">Methanosarcina barkeri 227</name>
    <dbReference type="NCBI Taxonomy" id="1434106"/>
    <lineage>
        <taxon>Archaea</taxon>
        <taxon>Methanobacteriati</taxon>
        <taxon>Methanobacteriota</taxon>
        <taxon>Stenosarchaea group</taxon>
        <taxon>Methanomicrobia</taxon>
        <taxon>Methanosarcinales</taxon>
        <taxon>Methanosarcinaceae</taxon>
        <taxon>Methanosarcina</taxon>
    </lineage>
</organism>
<dbReference type="PATRIC" id="fig|1434106.5.peg.971"/>
<proteinExistence type="predicted"/>
<dbReference type="Proteomes" id="UP000033079">
    <property type="component" value="Chromosome"/>
</dbReference>
<dbReference type="AlphaFoldDB" id="A0A0E3QZ84"/>
<sequence length="366" mass="42994">MDETTYDLSLEEILKYLREKASIGDRQFINEIYQKFFKSDDLSPEKFCTSVLKLKNGGNNFIRSLSCIFNSEQIEQMNSHYDLSLSQSLSMLLLFNSIENLMSEEEDESYYHFDKWIVSSKNKILGKSERDEMLTKTSIIDIELFNKLIKELHEIYKNASVSYNGNFEEWLTSSEGGILSEEKKKLLENTSITDIKKFNKLINDLSSLHKKMYGNAERVRSFFIKYLNHNQKKALITSIVFKDKVIGEFTYICFKPKDNYSPGDISIELHDHNKCPYYIKCKHCNNCKLENDNIDEVVKSFTSFLYGYYRSAFAHFGDINPFLNEEMPFIIDHYRKQGIIINLKYSELKTFITSGIKNYYFQNCEV</sequence>
<dbReference type="GeneID" id="24799712"/>
<name>A0A0E3QZ84_METBA</name>
<gene>
    <name evidence="1" type="ORF">MSBR2_0768</name>
</gene>
<evidence type="ECO:0000313" key="2">
    <source>
        <dbReference type="Proteomes" id="UP000033079"/>
    </source>
</evidence>
<evidence type="ECO:0000313" key="1">
    <source>
        <dbReference type="EMBL" id="AKB57284.1"/>
    </source>
</evidence>
<reference evidence="1 2" key="1">
    <citation type="submission" date="2014-07" db="EMBL/GenBank/DDBJ databases">
        <title>Methanogenic archaea and the global carbon cycle.</title>
        <authorList>
            <person name="Henriksen J.R."/>
            <person name="Luke J."/>
            <person name="Reinhart S."/>
            <person name="Benedict M.N."/>
            <person name="Youngblut N.D."/>
            <person name="Metcalf M.E."/>
            <person name="Whitaker R.J."/>
            <person name="Metcalf W.W."/>
        </authorList>
    </citation>
    <scope>NUCLEOTIDE SEQUENCE [LARGE SCALE GENOMIC DNA]</scope>
    <source>
        <strain evidence="1 2">227</strain>
    </source>
</reference>
<dbReference type="HOGENOM" id="CLU_755683_0_0_2"/>
<dbReference type="EMBL" id="CP009530">
    <property type="protein sequence ID" value="AKB57284.1"/>
    <property type="molecule type" value="Genomic_DNA"/>
</dbReference>
<accession>A0A0E3QZ84</accession>